<evidence type="ECO:0000256" key="1">
    <source>
        <dbReference type="ARBA" id="ARBA00022670"/>
    </source>
</evidence>
<evidence type="ECO:0000256" key="4">
    <source>
        <dbReference type="ARBA" id="ARBA00022825"/>
    </source>
</evidence>
<dbReference type="SMART" id="SM00382">
    <property type="entry name" value="AAA"/>
    <property type="match status" value="1"/>
</dbReference>
<dbReference type="GO" id="GO:0004252">
    <property type="term" value="F:serine-type endopeptidase activity"/>
    <property type="evidence" value="ECO:0007669"/>
    <property type="project" value="UniProtKB-EC"/>
</dbReference>
<dbReference type="GO" id="GO:0030163">
    <property type="term" value="P:protein catabolic process"/>
    <property type="evidence" value="ECO:0007669"/>
    <property type="project" value="InterPro"/>
</dbReference>
<dbReference type="CDD" id="cd19500">
    <property type="entry name" value="RecA-like_Lon"/>
    <property type="match status" value="1"/>
</dbReference>
<evidence type="ECO:0000259" key="8">
    <source>
        <dbReference type="SMART" id="SM00382"/>
    </source>
</evidence>
<dbReference type="InterPro" id="IPR027417">
    <property type="entry name" value="P-loop_NTPase"/>
</dbReference>
<evidence type="ECO:0000256" key="7">
    <source>
        <dbReference type="ARBA" id="ARBA00066743"/>
    </source>
</evidence>
<dbReference type="PRINTS" id="PR00300">
    <property type="entry name" value="CLPPROTEASEA"/>
</dbReference>
<accession>A0A8R2JLI9</accession>
<dbReference type="InterPro" id="IPR001270">
    <property type="entry name" value="ClpA/B"/>
</dbReference>
<dbReference type="OrthoDB" id="2411602at2759"/>
<comment type="catalytic activity">
    <reaction evidence="6">
        <text>Hydrolysis of proteins in presence of ATP.</text>
        <dbReference type="EC" id="3.4.21.53"/>
    </reaction>
</comment>
<evidence type="ECO:0000313" key="10">
    <source>
        <dbReference type="Proteomes" id="UP000007819"/>
    </source>
</evidence>
<dbReference type="InterPro" id="IPR054594">
    <property type="entry name" value="Lon_lid"/>
</dbReference>
<dbReference type="InterPro" id="IPR003593">
    <property type="entry name" value="AAA+_ATPase"/>
</dbReference>
<dbReference type="GO" id="GO:0016887">
    <property type="term" value="F:ATP hydrolysis activity"/>
    <property type="evidence" value="ECO:0007669"/>
    <property type="project" value="InterPro"/>
</dbReference>
<reference evidence="9" key="2">
    <citation type="submission" date="2022-06" db="UniProtKB">
        <authorList>
            <consortium name="EnsemblMetazoa"/>
        </authorList>
    </citation>
    <scope>IDENTIFICATION</scope>
</reference>
<keyword evidence="2" id="KW-0547">Nucleotide-binding</keyword>
<name>A0A8R2JLI9_ACYPI</name>
<dbReference type="FunFam" id="3.40.50.300:FF:000021">
    <property type="entry name" value="Lon protease homolog"/>
    <property type="match status" value="1"/>
</dbReference>
<dbReference type="AlphaFoldDB" id="A0A8R2JLI9"/>
<keyword evidence="1" id="KW-0645">Protease</keyword>
<evidence type="ECO:0000256" key="5">
    <source>
        <dbReference type="ARBA" id="ARBA00022840"/>
    </source>
</evidence>
<keyword evidence="4" id="KW-0720">Serine protease</keyword>
<dbReference type="EC" id="3.4.21.53" evidence="7"/>
<organism evidence="9 10">
    <name type="scientific">Acyrthosiphon pisum</name>
    <name type="common">Pea aphid</name>
    <dbReference type="NCBI Taxonomy" id="7029"/>
    <lineage>
        <taxon>Eukaryota</taxon>
        <taxon>Metazoa</taxon>
        <taxon>Ecdysozoa</taxon>
        <taxon>Arthropoda</taxon>
        <taxon>Hexapoda</taxon>
        <taxon>Insecta</taxon>
        <taxon>Pterygota</taxon>
        <taxon>Neoptera</taxon>
        <taxon>Paraneoptera</taxon>
        <taxon>Hemiptera</taxon>
        <taxon>Sternorrhyncha</taxon>
        <taxon>Aphidomorpha</taxon>
        <taxon>Aphidoidea</taxon>
        <taxon>Aphididae</taxon>
        <taxon>Macrosiphini</taxon>
        <taxon>Acyrthosiphon</taxon>
    </lineage>
</organism>
<dbReference type="EnsemblMetazoa" id="XM_029485445.1">
    <property type="protein sequence ID" value="XP_029341305.1"/>
    <property type="gene ID" value="LOC100572827"/>
</dbReference>
<keyword evidence="5" id="KW-0067">ATP-binding</keyword>
<evidence type="ECO:0000313" key="9">
    <source>
        <dbReference type="EnsemblMetazoa" id="XP_029341305.1"/>
    </source>
</evidence>
<reference evidence="10" key="1">
    <citation type="submission" date="2010-06" db="EMBL/GenBank/DDBJ databases">
        <authorList>
            <person name="Jiang H."/>
            <person name="Abraham K."/>
            <person name="Ali S."/>
            <person name="Alsbrooks S.L."/>
            <person name="Anim B.N."/>
            <person name="Anosike U.S."/>
            <person name="Attaway T."/>
            <person name="Bandaranaike D.P."/>
            <person name="Battles P.K."/>
            <person name="Bell S.N."/>
            <person name="Bell A.V."/>
            <person name="Beltran B."/>
            <person name="Bickham C."/>
            <person name="Bustamante Y."/>
            <person name="Caleb T."/>
            <person name="Canada A."/>
            <person name="Cardenas V."/>
            <person name="Carter K."/>
            <person name="Chacko J."/>
            <person name="Chandrabose M.N."/>
            <person name="Chavez D."/>
            <person name="Chavez A."/>
            <person name="Chen L."/>
            <person name="Chu H.-S."/>
            <person name="Claassen K.J."/>
            <person name="Cockrell R."/>
            <person name="Collins M."/>
            <person name="Cooper J.A."/>
            <person name="Cree A."/>
            <person name="Curry S.M."/>
            <person name="Da Y."/>
            <person name="Dao M.D."/>
            <person name="Das B."/>
            <person name="Davila M.-L."/>
            <person name="Davy-Carroll L."/>
            <person name="Denson S."/>
            <person name="Dinh H."/>
            <person name="Ebong V.E."/>
            <person name="Edwards J.R."/>
            <person name="Egan A."/>
            <person name="El-Daye J."/>
            <person name="Escobedo L."/>
            <person name="Fernandez S."/>
            <person name="Fernando P.R."/>
            <person name="Flagg N."/>
            <person name="Forbes L.D."/>
            <person name="Fowler R.G."/>
            <person name="Fu Q."/>
            <person name="Gabisi R.A."/>
            <person name="Ganer J."/>
            <person name="Garbino Pronczuk A."/>
            <person name="Garcia R.M."/>
            <person name="Garner T."/>
            <person name="Garrett T.E."/>
            <person name="Gonzalez D.A."/>
            <person name="Hamid H."/>
            <person name="Hawkins E.S."/>
            <person name="Hirani K."/>
            <person name="Hogues M.E."/>
            <person name="Hollins B."/>
            <person name="Hsiao C.-H."/>
            <person name="Jabil R."/>
            <person name="James M.L."/>
            <person name="Jhangiani S.N."/>
            <person name="Johnson B."/>
            <person name="Johnson Q."/>
            <person name="Joshi V."/>
            <person name="Kalu J.B."/>
            <person name="Kam C."/>
            <person name="Kashfia A."/>
            <person name="Keebler J."/>
            <person name="Kisamo H."/>
            <person name="Kovar C.L."/>
            <person name="Lago L.A."/>
            <person name="Lai C.-Y."/>
            <person name="Laidlaw J."/>
            <person name="Lara F."/>
            <person name="Le T.-K."/>
            <person name="Lee S.L."/>
            <person name="Legall F.H."/>
            <person name="Lemon S.J."/>
            <person name="Lewis L.R."/>
            <person name="Li B."/>
            <person name="Liu Y."/>
            <person name="Liu Y.-S."/>
            <person name="Lopez J."/>
            <person name="Lozado R.J."/>
            <person name="Lu J."/>
            <person name="Madu R.C."/>
            <person name="Maheshwari M."/>
            <person name="Maheshwari R."/>
            <person name="Malloy K."/>
            <person name="Martinez E."/>
            <person name="Mathew T."/>
            <person name="Mercado I.C."/>
            <person name="Mercado C."/>
            <person name="Meyer B."/>
            <person name="Montgomery K."/>
            <person name="Morgan M.B."/>
            <person name="Munidasa M."/>
            <person name="Nazareth L.V."/>
            <person name="Nelson J."/>
            <person name="Ng B.M."/>
            <person name="Nguyen N.B."/>
            <person name="Nguyen P.Q."/>
            <person name="Nguyen T."/>
            <person name="Obregon M."/>
            <person name="Okwuonu G.O."/>
            <person name="Onwere C.G."/>
            <person name="Orozco G."/>
            <person name="Parra A."/>
            <person name="Patel S."/>
            <person name="Patil S."/>
            <person name="Perez A."/>
            <person name="Perez Y."/>
            <person name="Pham C."/>
            <person name="Primus E.L."/>
            <person name="Pu L.-L."/>
            <person name="Puazo M."/>
            <person name="Qin X."/>
            <person name="Quiroz J.B."/>
            <person name="Reese J."/>
            <person name="Richards S."/>
            <person name="Rives C.M."/>
            <person name="Robberts R."/>
            <person name="Ruiz S.J."/>
            <person name="Ruiz M.J."/>
            <person name="Santibanez J."/>
            <person name="Schneider B.W."/>
            <person name="Sisson I."/>
            <person name="Smith M."/>
            <person name="Sodergren E."/>
            <person name="Song X.-Z."/>
            <person name="Song B.B."/>
            <person name="Summersgill H."/>
            <person name="Thelus R."/>
            <person name="Thornton R.D."/>
            <person name="Trejos Z.Y."/>
            <person name="Usmani K."/>
            <person name="Vattathil S."/>
            <person name="Villasana D."/>
            <person name="Walker D.L."/>
            <person name="Wang S."/>
            <person name="Wang K."/>
            <person name="White C.S."/>
            <person name="Williams A.C."/>
            <person name="Williamson J."/>
            <person name="Wilson K."/>
            <person name="Woghiren I.O."/>
            <person name="Woodworth J.R."/>
            <person name="Worley K.C."/>
            <person name="Wright R.A."/>
            <person name="Wu W."/>
            <person name="Young L."/>
            <person name="Zhang L."/>
            <person name="Zhang J."/>
            <person name="Zhu Y."/>
            <person name="Muzny D.M."/>
            <person name="Weinstock G."/>
            <person name="Gibbs R.A."/>
        </authorList>
    </citation>
    <scope>NUCLEOTIDE SEQUENCE [LARGE SCALE GENOMIC DNA]</scope>
    <source>
        <strain evidence="10">LSR1</strain>
    </source>
</reference>
<proteinExistence type="predicted"/>
<dbReference type="Proteomes" id="UP000007819">
    <property type="component" value="Chromosome X"/>
</dbReference>
<dbReference type="GO" id="GO:0006508">
    <property type="term" value="P:proteolysis"/>
    <property type="evidence" value="ECO:0007669"/>
    <property type="project" value="UniProtKB-KW"/>
</dbReference>
<dbReference type="Gene3D" id="1.10.8.60">
    <property type="match status" value="1"/>
</dbReference>
<dbReference type="KEGG" id="api:100572827"/>
<dbReference type="SUPFAM" id="SSF52540">
    <property type="entry name" value="P-loop containing nucleoside triphosphate hydrolases"/>
    <property type="match status" value="1"/>
</dbReference>
<evidence type="ECO:0000256" key="3">
    <source>
        <dbReference type="ARBA" id="ARBA00022801"/>
    </source>
</evidence>
<dbReference type="GO" id="GO:0005524">
    <property type="term" value="F:ATP binding"/>
    <property type="evidence" value="ECO:0007669"/>
    <property type="project" value="UniProtKB-KW"/>
</dbReference>
<keyword evidence="10" id="KW-1185">Reference proteome</keyword>
<dbReference type="Pfam" id="PF00004">
    <property type="entry name" value="AAA"/>
    <property type="match status" value="1"/>
</dbReference>
<keyword evidence="3" id="KW-0378">Hydrolase</keyword>
<dbReference type="InterPro" id="IPR027065">
    <property type="entry name" value="Lon_Prtase"/>
</dbReference>
<protein>
    <recommendedName>
        <fullName evidence="7">endopeptidase La</fullName>
        <ecNumber evidence="7">3.4.21.53</ecNumber>
    </recommendedName>
</protein>
<evidence type="ECO:0000256" key="2">
    <source>
        <dbReference type="ARBA" id="ARBA00022741"/>
    </source>
</evidence>
<feature type="domain" description="AAA+ ATPase" evidence="8">
    <location>
        <begin position="189"/>
        <end position="336"/>
    </location>
</feature>
<dbReference type="GO" id="GO:0004176">
    <property type="term" value="F:ATP-dependent peptidase activity"/>
    <property type="evidence" value="ECO:0007669"/>
    <property type="project" value="InterPro"/>
</dbReference>
<dbReference type="PANTHER" id="PTHR10046">
    <property type="entry name" value="ATP DEPENDENT LON PROTEASE FAMILY MEMBER"/>
    <property type="match status" value="1"/>
</dbReference>
<dbReference type="GeneID" id="100572827"/>
<dbReference type="InterPro" id="IPR003959">
    <property type="entry name" value="ATPase_AAA_core"/>
</dbReference>
<evidence type="ECO:0000256" key="6">
    <source>
        <dbReference type="ARBA" id="ARBA00050665"/>
    </source>
</evidence>
<sequence>MLFDKTPLYQSVDILLKTFVRLTPADAYEILRATSLNNLLRFVINWLKRETINEDKCSKSEKTGLAPVPSTLLNGNGVKRSIFLKKPISQELNQIQLAIKDSGMPTSIHKMIMNEFKRLCVMSTSNSDYSVSIDYISYVANLPWNKRTNETLDLEKAKSVLKSNHYGMEKVKNRILQFIAVKILNPDRRGPILCFIGPPGVGKTSIAKAIASSLNRTFKRISLGGINHYSDIKGHRRTYVGAMPGCIIQAVNQAKTKNPIILLDEIDKMYKGTSGDPAAALLEVLDPEQNSSFVDSYVNLPFDVSQVMFISTANNAANIPQTLRDRMEIIYLEGYTQEEKMQIAEIYLIPRILKDHNMNKLQIFICKNTIKDIIQKYTKESGVRELQRKLEVICHYIAVDIVENGDKIIKNYVITPELLLNILDVSKKIMFL</sequence>
<dbReference type="Pfam" id="PF22667">
    <property type="entry name" value="Lon_lid"/>
    <property type="match status" value="1"/>
</dbReference>
<dbReference type="RefSeq" id="XP_029341305.1">
    <property type="nucleotide sequence ID" value="XM_029485445.1"/>
</dbReference>
<dbReference type="Gene3D" id="3.40.50.300">
    <property type="entry name" value="P-loop containing nucleotide triphosphate hydrolases"/>
    <property type="match status" value="1"/>
</dbReference>